<evidence type="ECO:0000313" key="1">
    <source>
        <dbReference type="EMBL" id="KAH7833653.1"/>
    </source>
</evidence>
<evidence type="ECO:0000313" key="2">
    <source>
        <dbReference type="Proteomes" id="UP000828048"/>
    </source>
</evidence>
<reference evidence="1 2" key="1">
    <citation type="journal article" date="2021" name="Hortic Res">
        <title>High-quality reference genome and annotation aids understanding of berry development for evergreen blueberry (Vaccinium darrowii).</title>
        <authorList>
            <person name="Yu J."/>
            <person name="Hulse-Kemp A.M."/>
            <person name="Babiker E."/>
            <person name="Staton M."/>
        </authorList>
    </citation>
    <scope>NUCLEOTIDE SEQUENCE [LARGE SCALE GENOMIC DNA]</scope>
    <source>
        <strain evidence="2">cv. NJ 8807/NJ 8810</strain>
        <tissue evidence="1">Young leaf</tissue>
    </source>
</reference>
<dbReference type="Proteomes" id="UP000828048">
    <property type="component" value="Chromosome 2"/>
</dbReference>
<gene>
    <name evidence="1" type="ORF">Vadar_008463</name>
</gene>
<comment type="caution">
    <text evidence="1">The sequence shown here is derived from an EMBL/GenBank/DDBJ whole genome shotgun (WGS) entry which is preliminary data.</text>
</comment>
<organism evidence="1 2">
    <name type="scientific">Vaccinium darrowii</name>
    <dbReference type="NCBI Taxonomy" id="229202"/>
    <lineage>
        <taxon>Eukaryota</taxon>
        <taxon>Viridiplantae</taxon>
        <taxon>Streptophyta</taxon>
        <taxon>Embryophyta</taxon>
        <taxon>Tracheophyta</taxon>
        <taxon>Spermatophyta</taxon>
        <taxon>Magnoliopsida</taxon>
        <taxon>eudicotyledons</taxon>
        <taxon>Gunneridae</taxon>
        <taxon>Pentapetalae</taxon>
        <taxon>asterids</taxon>
        <taxon>Ericales</taxon>
        <taxon>Ericaceae</taxon>
        <taxon>Vaccinioideae</taxon>
        <taxon>Vaccinieae</taxon>
        <taxon>Vaccinium</taxon>
    </lineage>
</organism>
<accession>A0ACB7WZ59</accession>
<sequence>MSNVSYFKTMPVSGPRSYPRRIAVVGDTGLTYNTTSTIGHLMSNSPDLVLLVGDVSYANLYLTNGTGADCYSCSFANTPIHETYQPRWDYWGRFMQPLVSKVPIMVVEGNHELELQAGNMTFAAYSSRFAFPSEESESLSTFYYSFNAGGIHFIMLGAYIDYNKSGDQYKWLERDLAKVDRKVTPWLVATWHPPWYSTYKAHYREAECMKVAMEELLYKNSVDLVFSGHVHAYERSNRVYNYTLDPCGPVYITVGDGGNREKMAIPHADEPAGRFCWDRQPDYSALRETSFGHGILEVKNETHALWSCGVKGKGVLIGTMHNALKEDNREYFVARMPFHAYKSLFFLLKEEEGRLKEGSGDVDVFTLTNIQHLFGPDRKRGLFYLIIEYL</sequence>
<name>A0ACB7WZ59_9ERIC</name>
<protein>
    <submittedName>
        <fullName evidence="1">Uncharacterized protein</fullName>
    </submittedName>
</protein>
<proteinExistence type="predicted"/>
<dbReference type="EMBL" id="CM037152">
    <property type="protein sequence ID" value="KAH7833653.1"/>
    <property type="molecule type" value="Genomic_DNA"/>
</dbReference>
<keyword evidence="2" id="KW-1185">Reference proteome</keyword>